<dbReference type="GO" id="GO:0046872">
    <property type="term" value="F:metal ion binding"/>
    <property type="evidence" value="ECO:0007669"/>
    <property type="project" value="UniProtKB-KW"/>
</dbReference>
<protein>
    <recommendedName>
        <fullName evidence="1">Terpene synthase</fullName>
        <ecNumber evidence="1">4.2.3.-</ecNumber>
    </recommendedName>
</protein>
<dbReference type="GO" id="GO:0010333">
    <property type="term" value="F:terpene synthase activity"/>
    <property type="evidence" value="ECO:0007669"/>
    <property type="project" value="InterPro"/>
</dbReference>
<sequence length="322" mass="36871">MLSRDQFVLLSGARRHPEAKTIERHATEDAERLGLLDATNRRRFQAFNTLVGYVYPAANIERARICALWCNWLFFFDDAHDERAPGSPEMKVDHIAAGAERAVKLLRDGRIDGAVTPLDTLMLEFRTRSLEQMGEAWLTRFVGHVKNYLLHGTLPACRHYLANTTPRLHAYELQREYDSAVYTALALIELAYGSKLSDEVLGDPDFAGLNRCCTRTVAFFNDIASYPKEVLSQHNPNNLVHVLSVELRMTHDQALHEAVQMVNTDAREIERLERRLWMRYPGDEHVASYLIGIRHWQRGNIESSLIEPRYRAAASPFAELRV</sequence>
<proteinExistence type="inferred from homology"/>
<dbReference type="SUPFAM" id="SSF48576">
    <property type="entry name" value="Terpenoid synthases"/>
    <property type="match status" value="1"/>
</dbReference>
<dbReference type="SFLD" id="SFLDS00005">
    <property type="entry name" value="Isoprenoid_Synthase_Type_I"/>
    <property type="match status" value="1"/>
</dbReference>
<keyword evidence="1" id="KW-0456">Lyase</keyword>
<reference evidence="2 3" key="1">
    <citation type="submission" date="2017-08" db="EMBL/GenBank/DDBJ databases">
        <title>Infants hospitalized years apart are colonized by the same room-sourced microbial strains.</title>
        <authorList>
            <person name="Brooks B."/>
            <person name="Olm M.R."/>
            <person name="Firek B.A."/>
            <person name="Baker R."/>
            <person name="Thomas B.C."/>
            <person name="Morowitz M.J."/>
            <person name="Banfield J.F."/>
        </authorList>
    </citation>
    <scope>NUCLEOTIDE SEQUENCE [LARGE SCALE GENOMIC DNA]</scope>
    <source>
        <strain evidence="2">S2_003_000_R2_14</strain>
    </source>
</reference>
<name>A0A2W5THP6_9BACT</name>
<evidence type="ECO:0000313" key="2">
    <source>
        <dbReference type="EMBL" id="PZR12783.1"/>
    </source>
</evidence>
<comment type="similarity">
    <text evidence="1">Belongs to the terpene synthase family.</text>
</comment>
<keyword evidence="1" id="KW-0460">Magnesium</keyword>
<dbReference type="AlphaFoldDB" id="A0A2W5THP6"/>
<keyword evidence="1" id="KW-0479">Metal-binding</keyword>
<evidence type="ECO:0000256" key="1">
    <source>
        <dbReference type="RuleBase" id="RU366034"/>
    </source>
</evidence>
<accession>A0A2W5THP6</accession>
<comment type="cofactor">
    <cofactor evidence="1">
        <name>Mg(2+)</name>
        <dbReference type="ChEBI" id="CHEBI:18420"/>
    </cofactor>
</comment>
<dbReference type="EMBL" id="QFQP01000011">
    <property type="protein sequence ID" value="PZR12783.1"/>
    <property type="molecule type" value="Genomic_DNA"/>
</dbReference>
<organism evidence="2 3">
    <name type="scientific">Archangium gephyra</name>
    <dbReference type="NCBI Taxonomy" id="48"/>
    <lineage>
        <taxon>Bacteria</taxon>
        <taxon>Pseudomonadati</taxon>
        <taxon>Myxococcota</taxon>
        <taxon>Myxococcia</taxon>
        <taxon>Myxococcales</taxon>
        <taxon>Cystobacterineae</taxon>
        <taxon>Archangiaceae</taxon>
        <taxon>Archangium</taxon>
    </lineage>
</organism>
<dbReference type="InterPro" id="IPR034686">
    <property type="entry name" value="Terpene_cyclase-like_2"/>
</dbReference>
<comment type="caution">
    <text evidence="2">The sequence shown here is derived from an EMBL/GenBank/DDBJ whole genome shotgun (WGS) entry which is preliminary data.</text>
</comment>
<dbReference type="EC" id="4.2.3.-" evidence="1"/>
<evidence type="ECO:0000313" key="3">
    <source>
        <dbReference type="Proteomes" id="UP000249061"/>
    </source>
</evidence>
<dbReference type="InterPro" id="IPR008949">
    <property type="entry name" value="Isoprenoid_synthase_dom_sf"/>
</dbReference>
<gene>
    <name evidence="2" type="ORF">DI536_14540</name>
</gene>
<dbReference type="PANTHER" id="PTHR35201">
    <property type="entry name" value="TERPENE SYNTHASE"/>
    <property type="match status" value="1"/>
</dbReference>
<dbReference type="Pfam" id="PF19086">
    <property type="entry name" value="Terpene_syn_C_2"/>
    <property type="match status" value="1"/>
</dbReference>
<dbReference type="PANTHER" id="PTHR35201:SF4">
    <property type="entry name" value="BETA-PINACENE SYNTHASE-RELATED"/>
    <property type="match status" value="1"/>
</dbReference>
<dbReference type="SFLD" id="SFLDG01020">
    <property type="entry name" value="Terpene_Cyclase_Like_2"/>
    <property type="match status" value="1"/>
</dbReference>
<dbReference type="Proteomes" id="UP000249061">
    <property type="component" value="Unassembled WGS sequence"/>
</dbReference>
<dbReference type="Gene3D" id="1.10.600.10">
    <property type="entry name" value="Farnesyl Diphosphate Synthase"/>
    <property type="match status" value="1"/>
</dbReference>